<dbReference type="EMBL" id="JBJQOH010000008">
    <property type="protein sequence ID" value="KAL3675610.1"/>
    <property type="molecule type" value="Genomic_DNA"/>
</dbReference>
<comment type="caution">
    <text evidence="2">The sequence shown here is derived from an EMBL/GenBank/DDBJ whole genome shotgun (WGS) entry which is preliminary data.</text>
</comment>
<name>A0ABD3GC73_9MARC</name>
<proteinExistence type="predicted"/>
<sequence length="360" mass="40682">MEKLISSSILEWMKGLYIMRSKAARFSPTDHQLASALLAPQLRALYLDVLTSGEATFGATISDVTDEKCESTREEYRQRISRNPKVADQVAKQMTGDVSNLLMDDELKLVAWMVQYLNIATVLRNMATPPDPAGKLERSALLRAFVEELRETASSILEAEDIEAFEVPQSALSAAREAAQKYHDKFVLRVREQRAQEQQKKQEALREQRRQQKEAAAPSAPRAANLPRQGNVGTSSVREEDAEDGTPMSPLRPPSSPLNLEPEEVRKIRAPAERRSIADAQVKGTFRKGWKVEGLAVPKNFTRADMAHYEEYLSLTYQELRRLMFEIACAIMGRVNFTNMKPPLPTDLQFYLTAYYVSSR</sequence>
<feature type="compositionally biased region" description="Low complexity" evidence="1">
    <location>
        <begin position="214"/>
        <end position="224"/>
    </location>
</feature>
<evidence type="ECO:0000256" key="1">
    <source>
        <dbReference type="SAM" id="MobiDB-lite"/>
    </source>
</evidence>
<organism evidence="2 3">
    <name type="scientific">Riccia sorocarpa</name>
    <dbReference type="NCBI Taxonomy" id="122646"/>
    <lineage>
        <taxon>Eukaryota</taxon>
        <taxon>Viridiplantae</taxon>
        <taxon>Streptophyta</taxon>
        <taxon>Embryophyta</taxon>
        <taxon>Marchantiophyta</taxon>
        <taxon>Marchantiopsida</taxon>
        <taxon>Marchantiidae</taxon>
        <taxon>Marchantiales</taxon>
        <taxon>Ricciaceae</taxon>
        <taxon>Riccia</taxon>
    </lineage>
</organism>
<accession>A0ABD3GC73</accession>
<feature type="region of interest" description="Disordered" evidence="1">
    <location>
        <begin position="193"/>
        <end position="262"/>
    </location>
</feature>
<reference evidence="2 3" key="1">
    <citation type="submission" date="2024-09" db="EMBL/GenBank/DDBJ databases">
        <title>Chromosome-scale assembly of Riccia sorocarpa.</title>
        <authorList>
            <person name="Paukszto L."/>
        </authorList>
    </citation>
    <scope>NUCLEOTIDE SEQUENCE [LARGE SCALE GENOMIC DNA]</scope>
    <source>
        <strain evidence="2">LP-2024</strain>
        <tissue evidence="2">Aerial parts of the thallus</tissue>
    </source>
</reference>
<evidence type="ECO:0000313" key="2">
    <source>
        <dbReference type="EMBL" id="KAL3675610.1"/>
    </source>
</evidence>
<protein>
    <submittedName>
        <fullName evidence="2">Uncharacterized protein</fullName>
    </submittedName>
</protein>
<feature type="compositionally biased region" description="Basic and acidic residues" evidence="1">
    <location>
        <begin position="193"/>
        <end position="213"/>
    </location>
</feature>
<dbReference type="Proteomes" id="UP001633002">
    <property type="component" value="Unassembled WGS sequence"/>
</dbReference>
<gene>
    <name evidence="2" type="ORF">R1sor_025558</name>
</gene>
<keyword evidence="3" id="KW-1185">Reference proteome</keyword>
<dbReference type="AlphaFoldDB" id="A0ABD3GC73"/>
<evidence type="ECO:0000313" key="3">
    <source>
        <dbReference type="Proteomes" id="UP001633002"/>
    </source>
</evidence>